<keyword evidence="5 6" id="KW-0472">Membrane</keyword>
<dbReference type="PANTHER" id="PTHR42920:SF11">
    <property type="entry name" value="INNER MEMBRANE PROTEIN YTFF"/>
    <property type="match status" value="1"/>
</dbReference>
<evidence type="ECO:0000256" key="2">
    <source>
        <dbReference type="ARBA" id="ARBA00022475"/>
    </source>
</evidence>
<evidence type="ECO:0000313" key="8">
    <source>
        <dbReference type="EMBL" id="CUA83584.1"/>
    </source>
</evidence>
<dbReference type="InterPro" id="IPR037185">
    <property type="entry name" value="EmrE-like"/>
</dbReference>
<sequence>MSSSATGALEVLGAAAAFGAMAVFARWAYADGVSPATLLFLRFLLAALVLVPWVVVARLAWPRGRALLALFLMGALGYAGMSACYFNALNHASAGTVALLLYLFPAIVLLLSAVLFKERLTGRRLLTLALALAGLAITVGTDLSARPLGLLLGVGSALIYALYILAGSRFAQGTHPLAASAVVIASAAACNGLQLLMGAGFQGPESWKGWGASLAMALLCTVVAITLFLKGLEKVGATRASLISTAEPVVTIVLAWILLGEHLSGLQLAGGGLILVAVALSSGEKSTTEGPVKAA</sequence>
<evidence type="ECO:0000256" key="1">
    <source>
        <dbReference type="ARBA" id="ARBA00004651"/>
    </source>
</evidence>
<comment type="subcellular location">
    <subcellularLocation>
        <location evidence="1">Cell membrane</location>
        <topology evidence="1">Multi-pass membrane protein</topology>
    </subcellularLocation>
</comment>
<dbReference type="SUPFAM" id="SSF103481">
    <property type="entry name" value="Multidrug resistance efflux transporter EmrE"/>
    <property type="match status" value="2"/>
</dbReference>
<dbReference type="Gene3D" id="1.10.3730.20">
    <property type="match status" value="2"/>
</dbReference>
<feature type="transmembrane region" description="Helical" evidence="6">
    <location>
        <begin position="68"/>
        <end position="88"/>
    </location>
</feature>
<keyword evidence="3 6" id="KW-0812">Transmembrane</keyword>
<protein>
    <submittedName>
        <fullName evidence="8">Threonine/homoserine efflux transporter RhtA</fullName>
    </submittedName>
</protein>
<keyword evidence="9" id="KW-1185">Reference proteome</keyword>
<evidence type="ECO:0000256" key="5">
    <source>
        <dbReference type="ARBA" id="ARBA00023136"/>
    </source>
</evidence>
<keyword evidence="2" id="KW-1003">Cell membrane</keyword>
<dbReference type="InterPro" id="IPR000620">
    <property type="entry name" value="EamA_dom"/>
</dbReference>
<dbReference type="InterPro" id="IPR051258">
    <property type="entry name" value="Diverse_Substrate_Transporter"/>
</dbReference>
<dbReference type="RefSeq" id="WP_055434048.1">
    <property type="nucleotide sequence ID" value="NZ_CYHA01000003.1"/>
</dbReference>
<dbReference type="STRING" id="375574.GCA_001418035_01608"/>
<dbReference type="GO" id="GO:0005886">
    <property type="term" value="C:plasma membrane"/>
    <property type="evidence" value="ECO:0007669"/>
    <property type="project" value="UniProtKB-SubCell"/>
</dbReference>
<evidence type="ECO:0000259" key="7">
    <source>
        <dbReference type="Pfam" id="PF00892"/>
    </source>
</evidence>
<gene>
    <name evidence="8" type="ORF">Ga0061063_1816</name>
</gene>
<dbReference type="AlphaFoldDB" id="A0A0K6GYA9"/>
<feature type="transmembrane region" description="Helical" evidence="6">
    <location>
        <begin position="94"/>
        <end position="116"/>
    </location>
</feature>
<keyword evidence="4 6" id="KW-1133">Transmembrane helix</keyword>
<dbReference type="OrthoDB" id="8586241at2"/>
<proteinExistence type="predicted"/>
<feature type="transmembrane region" description="Helical" evidence="6">
    <location>
        <begin position="40"/>
        <end position="61"/>
    </location>
</feature>
<feature type="transmembrane region" description="Helical" evidence="6">
    <location>
        <begin position="241"/>
        <end position="259"/>
    </location>
</feature>
<dbReference type="Pfam" id="PF00892">
    <property type="entry name" value="EamA"/>
    <property type="match status" value="2"/>
</dbReference>
<feature type="transmembrane region" description="Helical" evidence="6">
    <location>
        <begin position="147"/>
        <end position="165"/>
    </location>
</feature>
<evidence type="ECO:0000256" key="3">
    <source>
        <dbReference type="ARBA" id="ARBA00022692"/>
    </source>
</evidence>
<feature type="transmembrane region" description="Helical" evidence="6">
    <location>
        <begin position="125"/>
        <end position="141"/>
    </location>
</feature>
<reference evidence="9" key="1">
    <citation type="submission" date="2015-08" db="EMBL/GenBank/DDBJ databases">
        <authorList>
            <person name="Varghese N."/>
        </authorList>
    </citation>
    <scope>NUCLEOTIDE SEQUENCE [LARGE SCALE GENOMIC DNA]</scope>
    <source>
        <strain evidence="9">DSM 17901</strain>
    </source>
</reference>
<feature type="domain" description="EamA" evidence="7">
    <location>
        <begin position="7"/>
        <end position="139"/>
    </location>
</feature>
<evidence type="ECO:0000256" key="6">
    <source>
        <dbReference type="SAM" id="Phobius"/>
    </source>
</evidence>
<dbReference type="EMBL" id="CYHA01000003">
    <property type="protein sequence ID" value="CUA83584.1"/>
    <property type="molecule type" value="Genomic_DNA"/>
</dbReference>
<evidence type="ECO:0000313" key="9">
    <source>
        <dbReference type="Proteomes" id="UP000243535"/>
    </source>
</evidence>
<dbReference type="Proteomes" id="UP000243535">
    <property type="component" value="Unassembled WGS sequence"/>
</dbReference>
<organism evidence="8 9">
    <name type="scientific">Gulbenkiania indica</name>
    <dbReference type="NCBI Taxonomy" id="375574"/>
    <lineage>
        <taxon>Bacteria</taxon>
        <taxon>Pseudomonadati</taxon>
        <taxon>Pseudomonadota</taxon>
        <taxon>Betaproteobacteria</taxon>
        <taxon>Neisseriales</taxon>
        <taxon>Chromobacteriaceae</taxon>
        <taxon>Gulbenkiania</taxon>
    </lineage>
</organism>
<feature type="transmembrane region" description="Helical" evidence="6">
    <location>
        <begin position="209"/>
        <end position="229"/>
    </location>
</feature>
<feature type="domain" description="EamA" evidence="7">
    <location>
        <begin position="148"/>
        <end position="282"/>
    </location>
</feature>
<accession>A0A0K6GYA9</accession>
<evidence type="ECO:0000256" key="4">
    <source>
        <dbReference type="ARBA" id="ARBA00022989"/>
    </source>
</evidence>
<dbReference type="PANTHER" id="PTHR42920">
    <property type="entry name" value="OS03G0707200 PROTEIN-RELATED"/>
    <property type="match status" value="1"/>
</dbReference>
<feature type="transmembrane region" description="Helical" evidence="6">
    <location>
        <begin position="177"/>
        <end position="197"/>
    </location>
</feature>
<name>A0A0K6GYA9_9NEIS</name>